<dbReference type="AlphaFoldDB" id="A0A3E2MUH1"/>
<keyword evidence="1 5" id="KW-0489">Methyltransferase</keyword>
<dbReference type="InterPro" id="IPR029063">
    <property type="entry name" value="SAM-dependent_MTases_sf"/>
</dbReference>
<keyword evidence="2 5" id="KW-0808">Transferase</keyword>
<evidence type="ECO:0000256" key="2">
    <source>
        <dbReference type="ARBA" id="ARBA00022679"/>
    </source>
</evidence>
<reference evidence="5 6" key="1">
    <citation type="journal article" date="2018" name="Sci. Rep.">
        <title>Extensive genomic diversity among Mycobacterium marinum strains revealed by whole genome sequencing.</title>
        <authorList>
            <person name="Das S."/>
            <person name="Pettersson B.M."/>
            <person name="Behra P.R."/>
            <person name="Mallick A."/>
            <person name="Cheramie M."/>
            <person name="Ramesh M."/>
            <person name="Shirreff L."/>
            <person name="DuCote T."/>
            <person name="Dasgupta S."/>
            <person name="Ennis D.G."/>
            <person name="Kirsebom L.A."/>
        </authorList>
    </citation>
    <scope>NUCLEOTIDE SEQUENCE [LARGE SCALE GENOMIC DNA]</scope>
    <source>
        <strain evidence="5 6">Davis1</strain>
    </source>
</reference>
<name>A0A3E2MUH1_MYCMR</name>
<evidence type="ECO:0000256" key="3">
    <source>
        <dbReference type="ARBA" id="ARBA00022691"/>
    </source>
</evidence>
<dbReference type="PANTHER" id="PTHR43464:SF19">
    <property type="entry name" value="UBIQUINONE BIOSYNTHESIS O-METHYLTRANSFERASE, MITOCHONDRIAL"/>
    <property type="match status" value="1"/>
</dbReference>
<sequence>MSSDVVGYGVSAQANDGTLVELLRRLPATTEVELVQREIDPGSSVLDLGAGVGRIANPLAKLGYRVTAVDDSAALLGEVRGARTVCARIEELELGQRFDAVLLASSLINYPGTELRRAVLATVAGHLEPAGKALIQWRSPSWFASMQQGGSHRFVDGPLTRTMDVKSDRDGVLEGTVSFELDGQLWRQPVRAQRLTCAQIQDELHSAGMQLETSEPEKAEWLVASPHR</sequence>
<dbReference type="PANTHER" id="PTHR43464">
    <property type="entry name" value="METHYLTRANSFERASE"/>
    <property type="match status" value="1"/>
</dbReference>
<keyword evidence="3" id="KW-0949">S-adenosyl-L-methionine</keyword>
<dbReference type="Pfam" id="PF13649">
    <property type="entry name" value="Methyltransf_25"/>
    <property type="match status" value="1"/>
</dbReference>
<evidence type="ECO:0000259" key="4">
    <source>
        <dbReference type="Pfam" id="PF13649"/>
    </source>
</evidence>
<evidence type="ECO:0000256" key="1">
    <source>
        <dbReference type="ARBA" id="ARBA00022603"/>
    </source>
</evidence>
<dbReference type="EC" id="2.1.1.-" evidence="5"/>
<proteinExistence type="predicted"/>
<accession>A0A3E2MUH1</accession>
<dbReference type="EMBL" id="PEDF01000098">
    <property type="protein sequence ID" value="RFZ39880.1"/>
    <property type="molecule type" value="Genomic_DNA"/>
</dbReference>
<dbReference type="InterPro" id="IPR041698">
    <property type="entry name" value="Methyltransf_25"/>
</dbReference>
<dbReference type="CDD" id="cd02440">
    <property type="entry name" value="AdoMet_MTases"/>
    <property type="match status" value="1"/>
</dbReference>
<protein>
    <submittedName>
        <fullName evidence="5">Cypemycin methyltransferase</fullName>
        <ecNumber evidence="5">2.1.1.-</ecNumber>
    </submittedName>
</protein>
<dbReference type="Proteomes" id="UP000257451">
    <property type="component" value="Unassembled WGS sequence"/>
</dbReference>
<organism evidence="5 6">
    <name type="scientific">Mycobacterium marinum</name>
    <dbReference type="NCBI Taxonomy" id="1781"/>
    <lineage>
        <taxon>Bacteria</taxon>
        <taxon>Bacillati</taxon>
        <taxon>Actinomycetota</taxon>
        <taxon>Actinomycetes</taxon>
        <taxon>Mycobacteriales</taxon>
        <taxon>Mycobacteriaceae</taxon>
        <taxon>Mycobacterium</taxon>
        <taxon>Mycobacterium ulcerans group</taxon>
    </lineage>
</organism>
<dbReference type="GO" id="GO:0032259">
    <property type="term" value="P:methylation"/>
    <property type="evidence" value="ECO:0007669"/>
    <property type="project" value="UniProtKB-KW"/>
</dbReference>
<comment type="caution">
    <text evidence="5">The sequence shown here is derived from an EMBL/GenBank/DDBJ whole genome shotgun (WGS) entry which is preliminary data.</text>
</comment>
<evidence type="ECO:0000313" key="6">
    <source>
        <dbReference type="Proteomes" id="UP000257451"/>
    </source>
</evidence>
<dbReference type="Gene3D" id="3.40.50.150">
    <property type="entry name" value="Vaccinia Virus protein VP39"/>
    <property type="match status" value="1"/>
</dbReference>
<dbReference type="SUPFAM" id="SSF53335">
    <property type="entry name" value="S-adenosyl-L-methionine-dependent methyltransferases"/>
    <property type="match status" value="1"/>
</dbReference>
<gene>
    <name evidence="5" type="primary">cypM_2</name>
    <name evidence="5" type="ORF">DAVIS_03093</name>
</gene>
<evidence type="ECO:0000313" key="5">
    <source>
        <dbReference type="EMBL" id="RFZ39880.1"/>
    </source>
</evidence>
<dbReference type="RefSeq" id="WP_038580651.1">
    <property type="nucleotide sequence ID" value="NZ_BQLA01000135.1"/>
</dbReference>
<dbReference type="GeneID" id="34340870"/>
<feature type="domain" description="Methyltransferase" evidence="4">
    <location>
        <begin position="45"/>
        <end position="131"/>
    </location>
</feature>
<dbReference type="GO" id="GO:0008168">
    <property type="term" value="F:methyltransferase activity"/>
    <property type="evidence" value="ECO:0007669"/>
    <property type="project" value="UniProtKB-KW"/>
</dbReference>